<sequence length="104" mass="10924">MRQRRGLIIILLLALAAVGSLSLVIYLLSLSQPGDQSVAESVHNDRVCVIGWANSHMQVSTNGGGYIPYADLTASAPAGAQIKVIDLNSATNPVTTANFADIDM</sequence>
<dbReference type="EMBL" id="JAGQLI010000175">
    <property type="protein sequence ID" value="MCA9379416.1"/>
    <property type="molecule type" value="Genomic_DNA"/>
</dbReference>
<reference evidence="1" key="2">
    <citation type="journal article" date="2021" name="Microbiome">
        <title>Successional dynamics and alternative stable states in a saline activated sludge microbial community over 9 years.</title>
        <authorList>
            <person name="Wang Y."/>
            <person name="Ye J."/>
            <person name="Ju F."/>
            <person name="Liu L."/>
            <person name="Boyd J.A."/>
            <person name="Deng Y."/>
            <person name="Parks D.H."/>
            <person name="Jiang X."/>
            <person name="Yin X."/>
            <person name="Woodcroft B.J."/>
            <person name="Tyson G.W."/>
            <person name="Hugenholtz P."/>
            <person name="Polz M.F."/>
            <person name="Zhang T."/>
        </authorList>
    </citation>
    <scope>NUCLEOTIDE SEQUENCE</scope>
    <source>
        <strain evidence="1">HKST-UBA12</strain>
    </source>
</reference>
<protein>
    <submittedName>
        <fullName evidence="1">Uncharacterized protein</fullName>
    </submittedName>
</protein>
<evidence type="ECO:0000313" key="1">
    <source>
        <dbReference type="EMBL" id="MCA9379416.1"/>
    </source>
</evidence>
<name>A0A955I7Z8_9BACT</name>
<gene>
    <name evidence="1" type="ORF">KC640_03225</name>
</gene>
<evidence type="ECO:0000313" key="2">
    <source>
        <dbReference type="Proteomes" id="UP000760819"/>
    </source>
</evidence>
<feature type="non-terminal residue" evidence="1">
    <location>
        <position position="104"/>
    </location>
</feature>
<organism evidence="1 2">
    <name type="scientific">Candidatus Dojkabacteria bacterium</name>
    <dbReference type="NCBI Taxonomy" id="2099670"/>
    <lineage>
        <taxon>Bacteria</taxon>
        <taxon>Candidatus Dojkabacteria</taxon>
    </lineage>
</organism>
<proteinExistence type="predicted"/>
<dbReference type="AlphaFoldDB" id="A0A955I7Z8"/>
<accession>A0A955I7Z8</accession>
<comment type="caution">
    <text evidence="1">The sequence shown here is derived from an EMBL/GenBank/DDBJ whole genome shotgun (WGS) entry which is preliminary data.</text>
</comment>
<reference evidence="1" key="1">
    <citation type="submission" date="2020-04" db="EMBL/GenBank/DDBJ databases">
        <authorList>
            <person name="Zhang T."/>
        </authorList>
    </citation>
    <scope>NUCLEOTIDE SEQUENCE</scope>
    <source>
        <strain evidence="1">HKST-UBA12</strain>
    </source>
</reference>
<dbReference type="Proteomes" id="UP000760819">
    <property type="component" value="Unassembled WGS sequence"/>
</dbReference>